<evidence type="ECO:0000256" key="2">
    <source>
        <dbReference type="ARBA" id="ARBA00022679"/>
    </source>
</evidence>
<dbReference type="InterPro" id="IPR001451">
    <property type="entry name" value="Hexapep"/>
</dbReference>
<dbReference type="InterPro" id="IPR051159">
    <property type="entry name" value="Hexapeptide_acetyltransf"/>
</dbReference>
<dbReference type="InterPro" id="IPR011004">
    <property type="entry name" value="Trimer_LpxA-like_sf"/>
</dbReference>
<keyword evidence="3" id="KW-0012">Acyltransferase</keyword>
<dbReference type="Gene3D" id="2.160.10.10">
    <property type="entry name" value="Hexapeptide repeat proteins"/>
    <property type="match status" value="1"/>
</dbReference>
<evidence type="ECO:0000256" key="1">
    <source>
        <dbReference type="ARBA" id="ARBA00007274"/>
    </source>
</evidence>
<proteinExistence type="inferred from homology"/>
<accession>A0ABR7CII8</accession>
<dbReference type="PANTHER" id="PTHR23416">
    <property type="entry name" value="SIALIC ACID SYNTHASE-RELATED"/>
    <property type="match status" value="1"/>
</dbReference>
<dbReference type="SUPFAM" id="SSF51161">
    <property type="entry name" value="Trimeric LpxA-like enzymes"/>
    <property type="match status" value="1"/>
</dbReference>
<dbReference type="PANTHER" id="PTHR23416:SF23">
    <property type="entry name" value="ACETYLTRANSFERASE C18B11.09C-RELATED"/>
    <property type="match status" value="1"/>
</dbReference>
<dbReference type="Proteomes" id="UP000600600">
    <property type="component" value="Unassembled WGS sequence"/>
</dbReference>
<comment type="similarity">
    <text evidence="1">Belongs to the transferase hexapeptide repeat family.</text>
</comment>
<gene>
    <name evidence="3" type="ORF">H8S67_22110</name>
</gene>
<name>A0ABR7CII8_9BACE</name>
<dbReference type="Pfam" id="PF00132">
    <property type="entry name" value="Hexapep"/>
    <property type="match status" value="1"/>
</dbReference>
<reference evidence="3 4" key="1">
    <citation type="submission" date="2020-08" db="EMBL/GenBank/DDBJ databases">
        <title>Genome public.</title>
        <authorList>
            <person name="Liu C."/>
            <person name="Sun Q."/>
        </authorList>
    </citation>
    <scope>NUCLEOTIDE SEQUENCE [LARGE SCALE GENOMIC DNA]</scope>
    <source>
        <strain evidence="3 4">M27</strain>
    </source>
</reference>
<sequence length="165" mass="17492">MHNLKLYIVTMIVHLFPESRMFAVKRGLYRWAGVKIGSNVRICSSATFMGAGMLSIGDDTWIGHRVFITSSSRVVIGSCVDVAPCVYIGTGSHRINIQGDHIAGEGYNADVVIGDGAWLCACSVILPGVEIGNKAVVAAGAVVTQNCEQQTISGGIPARKIKSLT</sequence>
<dbReference type="EMBL" id="JACOOE010000019">
    <property type="protein sequence ID" value="MBC5607334.1"/>
    <property type="molecule type" value="Genomic_DNA"/>
</dbReference>
<comment type="caution">
    <text evidence="3">The sequence shown here is derived from an EMBL/GenBank/DDBJ whole genome shotgun (WGS) entry which is preliminary data.</text>
</comment>
<organism evidence="3 4">
    <name type="scientific">Bacteroides difficilis</name>
    <dbReference type="NCBI Taxonomy" id="2763021"/>
    <lineage>
        <taxon>Bacteria</taxon>
        <taxon>Pseudomonadati</taxon>
        <taxon>Bacteroidota</taxon>
        <taxon>Bacteroidia</taxon>
        <taxon>Bacteroidales</taxon>
        <taxon>Bacteroidaceae</taxon>
        <taxon>Bacteroides</taxon>
    </lineage>
</organism>
<keyword evidence="2" id="KW-0808">Transferase</keyword>
<dbReference type="GO" id="GO:0016746">
    <property type="term" value="F:acyltransferase activity"/>
    <property type="evidence" value="ECO:0007669"/>
    <property type="project" value="UniProtKB-KW"/>
</dbReference>
<evidence type="ECO:0000313" key="4">
    <source>
        <dbReference type="Proteomes" id="UP000600600"/>
    </source>
</evidence>
<keyword evidence="4" id="KW-1185">Reference proteome</keyword>
<evidence type="ECO:0000313" key="3">
    <source>
        <dbReference type="EMBL" id="MBC5607334.1"/>
    </source>
</evidence>
<protein>
    <submittedName>
        <fullName evidence="3">Acyltransferase</fullName>
    </submittedName>
</protein>